<evidence type="ECO:0000256" key="8">
    <source>
        <dbReference type="SAM" id="SignalP"/>
    </source>
</evidence>
<protein>
    <recommendedName>
        <fullName evidence="6">Prolamin</fullName>
    </recommendedName>
</protein>
<feature type="compositionally biased region" description="Pro residues" evidence="7">
    <location>
        <begin position="55"/>
        <end position="124"/>
    </location>
</feature>
<evidence type="ECO:0000256" key="7">
    <source>
        <dbReference type="SAM" id="MobiDB-lite"/>
    </source>
</evidence>
<dbReference type="GO" id="GO:0045735">
    <property type="term" value="F:nutrient reservoir activity"/>
    <property type="evidence" value="ECO:0007669"/>
    <property type="project" value="UniProtKB-KW"/>
</dbReference>
<comment type="similarity">
    <text evidence="1">Belongs to the gliadin/glutenin family.</text>
</comment>
<keyword evidence="3" id="KW-0758">Storage protein</keyword>
<proteinExistence type="inferred from homology"/>
<keyword evidence="8" id="KW-0732">Signal</keyword>
<evidence type="ECO:0000256" key="6">
    <source>
        <dbReference type="ARBA" id="ARBA00041747"/>
    </source>
</evidence>
<feature type="region of interest" description="Disordered" evidence="7">
    <location>
        <begin position="35"/>
        <end position="126"/>
    </location>
</feature>
<dbReference type="EMBL" id="EU849641">
    <property type="protein sequence ID" value="ACF60964.1"/>
    <property type="molecule type" value="Genomic_DNA"/>
</dbReference>
<keyword evidence="2" id="KW-0677">Repeat</keyword>
<dbReference type="PRINTS" id="PR00209">
    <property type="entry name" value="GLIADIN"/>
</dbReference>
<comment type="function">
    <text evidence="5">Gliadin is the major seed storage protein in wheat.</text>
</comment>
<sequence>MKTFFILALLVIVATNATTAYRGPVVQLRPQNPCLQQPQEQSPLTQQEFPGKQQPFPPQQPYPQPQPFPPQQPYPQPQPFPPQQPYPQQQPFPQPQPFPPQQPYPQPQPFPPQQPYPQPQPQYPQSPQILQPFLQQQLIPCRDVVLQQHNIAQAWSQVLQQSSYQQLKQQCCQQLWQIPEQSRCQAIHSVVHAIILHQQQQQQQQQYPPGQSSIQQPEQQYPSVLGPFGQSQPNPQGLGSVQPQQLPQFEEIRKLTLQTLPTLCNVYVPPYCSTTTVPFGSIGVN</sequence>
<dbReference type="InterPro" id="IPR001954">
    <property type="entry name" value="Glia_glutenin"/>
</dbReference>
<evidence type="ECO:0000259" key="9">
    <source>
        <dbReference type="SMART" id="SM00499"/>
    </source>
</evidence>
<feature type="chain" id="PRO_5002829581" description="Prolamin" evidence="8">
    <location>
        <begin position="21"/>
        <end position="285"/>
    </location>
</feature>
<dbReference type="PANTHER" id="PTHR33454:SF7">
    <property type="entry name" value="ALPHA_BETA-GLIADIN MM1"/>
    <property type="match status" value="1"/>
</dbReference>
<evidence type="ECO:0000256" key="3">
    <source>
        <dbReference type="ARBA" id="ARBA00022761"/>
    </source>
</evidence>
<reference evidence="10" key="1">
    <citation type="submission" date="2008-06" db="EMBL/GenBank/DDBJ databases">
        <title>Molecular characterization of alpha-gliadin genes providing novel markers for Thinopyrum intermedium.</title>
        <authorList>
            <person name="Li G.-R."/>
            <person name="Yang Z.-J."/>
            <person name="Ren Z.-L."/>
        </authorList>
    </citation>
    <scope>NUCLEOTIDE SEQUENCE</scope>
</reference>
<feature type="compositionally biased region" description="Low complexity" evidence="7">
    <location>
        <begin position="35"/>
        <end position="48"/>
    </location>
</feature>
<feature type="region of interest" description="Disordered" evidence="7">
    <location>
        <begin position="222"/>
        <end position="242"/>
    </location>
</feature>
<dbReference type="SMART" id="SM00499">
    <property type="entry name" value="AAI"/>
    <property type="match status" value="1"/>
</dbReference>
<evidence type="ECO:0000256" key="5">
    <source>
        <dbReference type="ARBA" id="ARBA00037409"/>
    </source>
</evidence>
<dbReference type="Pfam" id="PF13016">
    <property type="entry name" value="Gliadin"/>
    <property type="match status" value="1"/>
</dbReference>
<dbReference type="AlphaFoldDB" id="B5AH54"/>
<keyword evidence="4" id="KW-0708">Seed storage protein</keyword>
<feature type="compositionally biased region" description="Polar residues" evidence="7">
    <location>
        <begin position="229"/>
        <end position="242"/>
    </location>
</feature>
<evidence type="ECO:0000313" key="10">
    <source>
        <dbReference type="EMBL" id="ACF60964.1"/>
    </source>
</evidence>
<dbReference type="PRINTS" id="PR00208">
    <property type="entry name" value="GLIADGLUTEN"/>
</dbReference>
<evidence type="ECO:0000256" key="2">
    <source>
        <dbReference type="ARBA" id="ARBA00022737"/>
    </source>
</evidence>
<dbReference type="PANTHER" id="PTHR33454">
    <property type="entry name" value="PROLAMIN PPROL 14P"/>
    <property type="match status" value="1"/>
</dbReference>
<feature type="domain" description="Bifunctional inhibitor/plant lipid transfer protein/seed storage helical" evidence="9">
    <location>
        <begin position="34"/>
        <end position="272"/>
    </location>
</feature>
<accession>B5AH54</accession>
<feature type="signal peptide" evidence="8">
    <location>
        <begin position="1"/>
        <end position="20"/>
    </location>
</feature>
<evidence type="ECO:0000256" key="4">
    <source>
        <dbReference type="ARBA" id="ARBA00023129"/>
    </source>
</evidence>
<evidence type="ECO:0000256" key="1">
    <source>
        <dbReference type="ARBA" id="ARBA00007506"/>
    </source>
</evidence>
<dbReference type="SUPFAM" id="SSF47699">
    <property type="entry name" value="Bifunctional inhibitor/lipid-transfer protein/seed storage 2S albumin"/>
    <property type="match status" value="1"/>
</dbReference>
<dbReference type="InterPro" id="IPR016140">
    <property type="entry name" value="Bifunc_inhib/LTP/seed_store"/>
</dbReference>
<dbReference type="Gene3D" id="1.10.110.10">
    <property type="entry name" value="Plant lipid-transfer and hydrophobic proteins"/>
    <property type="match status" value="1"/>
</dbReference>
<organism evidence="10">
    <name type="scientific">Thinopyrum elongatum</name>
    <name type="common">Tall wheatgrass</name>
    <name type="synonym">Elymus elongatus</name>
    <dbReference type="NCBI Taxonomy" id="4588"/>
    <lineage>
        <taxon>Eukaryota</taxon>
        <taxon>Viridiplantae</taxon>
        <taxon>Streptophyta</taxon>
        <taxon>Embryophyta</taxon>
        <taxon>Tracheophyta</taxon>
        <taxon>Spermatophyta</taxon>
        <taxon>Magnoliopsida</taxon>
        <taxon>Liliopsida</taxon>
        <taxon>Poales</taxon>
        <taxon>Poaceae</taxon>
        <taxon>BOP clade</taxon>
        <taxon>Pooideae</taxon>
        <taxon>Triticodae</taxon>
        <taxon>Triticeae</taxon>
        <taxon>Triticinae</taxon>
        <taxon>Thinopyrum</taxon>
    </lineage>
</organism>
<name>B5AH54_THIEL</name>
<dbReference type="InterPro" id="IPR036312">
    <property type="entry name" value="Bifun_inhib/LTP/seed_sf"/>
</dbReference>